<evidence type="ECO:0000256" key="2">
    <source>
        <dbReference type="SAM" id="SignalP"/>
    </source>
</evidence>
<comment type="caution">
    <text evidence="3">The sequence shown here is derived from an EMBL/GenBank/DDBJ whole genome shotgun (WGS) entry which is preliminary data.</text>
</comment>
<dbReference type="AlphaFoldDB" id="W9GQS8"/>
<evidence type="ECO:0000313" key="4">
    <source>
        <dbReference type="Proteomes" id="UP000019494"/>
    </source>
</evidence>
<organism evidence="3 4">
    <name type="scientific">Intrasporangium chromatireducens Q5-1</name>
    <dbReference type="NCBI Taxonomy" id="584657"/>
    <lineage>
        <taxon>Bacteria</taxon>
        <taxon>Bacillati</taxon>
        <taxon>Actinomycetota</taxon>
        <taxon>Actinomycetes</taxon>
        <taxon>Micrococcales</taxon>
        <taxon>Intrasporangiaceae</taxon>
        <taxon>Intrasporangium</taxon>
    </lineage>
</organism>
<keyword evidence="2" id="KW-0732">Signal</keyword>
<evidence type="ECO:0000313" key="3">
    <source>
        <dbReference type="EMBL" id="EWT07178.1"/>
    </source>
</evidence>
<protein>
    <recommendedName>
        <fullName evidence="5">Phosphodiester glycosidase domain-containing protein</fullName>
    </recommendedName>
</protein>
<gene>
    <name evidence="3" type="ORF">N864_10490</name>
</gene>
<feature type="signal peptide" evidence="2">
    <location>
        <begin position="1"/>
        <end position="23"/>
    </location>
</feature>
<sequence length="375" mass="39425">MTRRGRAARRAVLALLAVAVAVAGVSYGQALTAPGDASWTVRTVEWVRDNGGAGLVDAIENWWYTRSAPTNASPSRSDLPVLGAPPAAARPAAPTHRTAAPAPTPMAIPPGITAVPGEGRWVPGRVDKNGVPALYTTFVQPDPAHASVVAGVAWIRASDTAVHLVPGTAQPGGPSWPGDARVAPRDVPGLVATFNSGWRFQDLLGGFYEGGRYSHALEQGAGSVVIDRAGHVSIGAWGRDVSMSQDVVAVRQNLHLIVTAGKPAPGIANASGPWGVPGNQRQFTWRSGLGVDAHGNLIYVAGDHMTLRVLTNALVAARAVRAVELDMHAGMVFFARWVPGRTGAIAPEKLLPAMPSRADRFLRPDQRDFFYVTLG</sequence>
<proteinExistence type="predicted"/>
<dbReference type="EMBL" id="AWQS01000019">
    <property type="protein sequence ID" value="EWT07178.1"/>
    <property type="molecule type" value="Genomic_DNA"/>
</dbReference>
<dbReference type="Proteomes" id="UP000019494">
    <property type="component" value="Unassembled WGS sequence"/>
</dbReference>
<evidence type="ECO:0008006" key="5">
    <source>
        <dbReference type="Google" id="ProtNLM"/>
    </source>
</evidence>
<accession>W9GQS8</accession>
<keyword evidence="4" id="KW-1185">Reference proteome</keyword>
<reference evidence="4" key="1">
    <citation type="submission" date="2013-08" db="EMBL/GenBank/DDBJ databases">
        <title>Intrasporangium oryzae NRRL B-24470.</title>
        <authorList>
            <person name="Liu H."/>
            <person name="Wang G."/>
        </authorList>
    </citation>
    <scope>NUCLEOTIDE SEQUENCE [LARGE SCALE GENOMIC DNA]</scope>
    <source>
        <strain evidence="4">Q5-1</strain>
    </source>
</reference>
<feature type="compositionally biased region" description="Low complexity" evidence="1">
    <location>
        <begin position="84"/>
        <end position="101"/>
    </location>
</feature>
<dbReference type="PATRIC" id="fig|584657.3.peg.859"/>
<feature type="region of interest" description="Disordered" evidence="1">
    <location>
        <begin position="69"/>
        <end position="107"/>
    </location>
</feature>
<evidence type="ECO:0000256" key="1">
    <source>
        <dbReference type="SAM" id="MobiDB-lite"/>
    </source>
</evidence>
<feature type="chain" id="PRO_5038506029" description="Phosphodiester glycosidase domain-containing protein" evidence="2">
    <location>
        <begin position="24"/>
        <end position="375"/>
    </location>
</feature>
<name>W9GQS8_9MICO</name>